<feature type="transmembrane region" description="Helical" evidence="8">
    <location>
        <begin position="12"/>
        <end position="30"/>
    </location>
</feature>
<feature type="transmembrane region" description="Helical" evidence="8">
    <location>
        <begin position="117"/>
        <end position="142"/>
    </location>
</feature>
<evidence type="ECO:0000313" key="10">
    <source>
        <dbReference type="Proteomes" id="UP001523565"/>
    </source>
</evidence>
<dbReference type="PIRSF" id="PIRSF015658">
    <property type="entry name" value="MmdB_OadB"/>
    <property type="match status" value="1"/>
</dbReference>
<dbReference type="PANTHER" id="PTHR35806">
    <property type="entry name" value="OXALOACETATE DECARBOXYLASE BETA CHAIN 2"/>
    <property type="match status" value="1"/>
</dbReference>
<evidence type="ECO:0000256" key="2">
    <source>
        <dbReference type="ARBA" id="ARBA00022475"/>
    </source>
</evidence>
<dbReference type="NCBIfam" id="TIGR01109">
    <property type="entry name" value="Na_pump_decarbB"/>
    <property type="match status" value="1"/>
</dbReference>
<proteinExistence type="predicted"/>
<feature type="transmembrane region" description="Helical" evidence="8">
    <location>
        <begin position="256"/>
        <end position="272"/>
    </location>
</feature>
<reference evidence="9 10" key="1">
    <citation type="journal article" date="2022" name="Genome Biol. Evol.">
        <title>Host diet, physiology and behaviors set the stage for Lachnospiraceae cladogenesis.</title>
        <authorList>
            <person name="Vera-Ponce De Leon A."/>
            <person name="Schneider M."/>
            <person name="Jahnes B.C."/>
            <person name="Sadowski V."/>
            <person name="Camuy-Velez L.A."/>
            <person name="Duan J."/>
            <person name="Sabree Z.L."/>
        </authorList>
    </citation>
    <scope>NUCLEOTIDE SEQUENCE [LARGE SCALE GENOMIC DNA]</scope>
    <source>
        <strain evidence="9 10">PAL227</strain>
    </source>
</reference>
<dbReference type="Pfam" id="PF03977">
    <property type="entry name" value="OAD_beta"/>
    <property type="match status" value="1"/>
</dbReference>
<feature type="transmembrane region" description="Helical" evidence="8">
    <location>
        <begin position="162"/>
        <end position="187"/>
    </location>
</feature>
<keyword evidence="7" id="KW-0915">Sodium</keyword>
<keyword evidence="3 8" id="KW-0812">Transmembrane</keyword>
<dbReference type="EMBL" id="JAMZFV010000015">
    <property type="protein sequence ID" value="MCP1110649.1"/>
    <property type="molecule type" value="Genomic_DNA"/>
</dbReference>
<dbReference type="PANTHER" id="PTHR35806:SF1">
    <property type="entry name" value="OXALOACETATE DECARBOXYLASE BETA CHAIN 2"/>
    <property type="match status" value="1"/>
</dbReference>
<comment type="caution">
    <text evidence="9">The sequence shown here is derived from an EMBL/GenBank/DDBJ whole genome shotgun (WGS) entry which is preliminary data.</text>
</comment>
<evidence type="ECO:0000256" key="7">
    <source>
        <dbReference type="PIRNR" id="PIRNR015658"/>
    </source>
</evidence>
<feature type="transmembrane region" description="Helical" evidence="8">
    <location>
        <begin position="84"/>
        <end position="105"/>
    </location>
</feature>
<dbReference type="RefSeq" id="WP_262069528.1">
    <property type="nucleotide sequence ID" value="NZ_JAMXOC010000015.1"/>
</dbReference>
<keyword evidence="7" id="KW-0739">Sodium transport</keyword>
<organism evidence="9 10">
    <name type="scientific">Ohessyouella blattaphilus</name>
    <dbReference type="NCBI Taxonomy" id="2949333"/>
    <lineage>
        <taxon>Bacteria</taxon>
        <taxon>Bacillati</taxon>
        <taxon>Bacillota</taxon>
        <taxon>Clostridia</taxon>
        <taxon>Lachnospirales</taxon>
        <taxon>Lachnospiraceae</taxon>
        <taxon>Ohessyouella</taxon>
    </lineage>
</organism>
<feature type="transmembrane region" description="Helical" evidence="8">
    <location>
        <begin position="37"/>
        <end position="57"/>
    </location>
</feature>
<gene>
    <name evidence="9" type="ORF">NK118_10335</name>
</gene>
<keyword evidence="4" id="KW-1278">Translocase</keyword>
<evidence type="ECO:0000256" key="3">
    <source>
        <dbReference type="ARBA" id="ARBA00022692"/>
    </source>
</evidence>
<feature type="transmembrane region" description="Helical" evidence="8">
    <location>
        <begin position="208"/>
        <end position="236"/>
    </location>
</feature>
<keyword evidence="5 8" id="KW-1133">Transmembrane helix</keyword>
<sequence>MEFLIEGIRAVTWQQLLMYVIGILLIWLAIKKDYEPALLLPMGFGAILVNLPFSGVIDQTLQGGIESHGIIQWLFDVGIEASEAMPLLLFIGIGAMIDFGPLLASPSMFLFGAAAQFGIFAAILLAAFLGFSITDAASIGIIGAADGPTAILVSQVLKSKYVGAIAVAAYSYMALVPIVQPFAIKLVTTKKERGIHMEYSPRSVSKTIRIAFPIAVTIIVGFIAPQSVALVGFLMFGNLIRECGVLGTMSDTAQNQLANLVTLLLGITISFSMRAEQFVTVETLMIMVIGLFAFVMDTIGGVLLAKFLNLFRKNKFNPMIGGAGISAFPMSSRVVQKMALEEDPSNILIMHAAGANVSGQIASVIAGGMVINLVTNFL</sequence>
<comment type="subcellular location">
    <subcellularLocation>
        <location evidence="1">Cell membrane</location>
        <topology evidence="1">Multi-pass membrane protein</topology>
    </subcellularLocation>
</comment>
<keyword evidence="2 7" id="KW-1003">Cell membrane</keyword>
<keyword evidence="6 7" id="KW-0472">Membrane</keyword>
<evidence type="ECO:0000256" key="6">
    <source>
        <dbReference type="ARBA" id="ARBA00023136"/>
    </source>
</evidence>
<feature type="transmembrane region" description="Helical" evidence="8">
    <location>
        <begin position="284"/>
        <end position="304"/>
    </location>
</feature>
<evidence type="ECO:0000256" key="4">
    <source>
        <dbReference type="ARBA" id="ARBA00022967"/>
    </source>
</evidence>
<keyword evidence="10" id="KW-1185">Reference proteome</keyword>
<keyword evidence="7" id="KW-0813">Transport</keyword>
<name>A0ABT1EIW8_9FIRM</name>
<accession>A0ABT1EIW8</accession>
<evidence type="ECO:0000256" key="1">
    <source>
        <dbReference type="ARBA" id="ARBA00004651"/>
    </source>
</evidence>
<protein>
    <submittedName>
        <fullName evidence="9">Sodium ion-translocating decarboxylase subunit beta</fullName>
    </submittedName>
</protein>
<evidence type="ECO:0000256" key="8">
    <source>
        <dbReference type="SAM" id="Phobius"/>
    </source>
</evidence>
<evidence type="ECO:0000256" key="5">
    <source>
        <dbReference type="ARBA" id="ARBA00022989"/>
    </source>
</evidence>
<dbReference type="Proteomes" id="UP001523565">
    <property type="component" value="Unassembled WGS sequence"/>
</dbReference>
<keyword evidence="7" id="KW-0406">Ion transport</keyword>
<dbReference type="InterPro" id="IPR005661">
    <property type="entry name" value="OadB_MmdB"/>
</dbReference>
<evidence type="ECO:0000313" key="9">
    <source>
        <dbReference type="EMBL" id="MCP1110649.1"/>
    </source>
</evidence>